<evidence type="ECO:0000313" key="2">
    <source>
        <dbReference type="EMBL" id="KAK5613085.1"/>
    </source>
</evidence>
<feature type="region of interest" description="Disordered" evidence="1">
    <location>
        <begin position="57"/>
        <end position="77"/>
    </location>
</feature>
<sequence>MPCSTEYGDSSLHVSAVSLSSDSLLDPGFLELRTLRITHLPVHPPMANLPSMRITERRETQKQKNKEVHSSLLHPPAKVSHCGEDLFLPSLAESSVSVCQI</sequence>
<feature type="compositionally biased region" description="Basic and acidic residues" evidence="1">
    <location>
        <begin position="57"/>
        <end position="69"/>
    </location>
</feature>
<reference evidence="2 3" key="1">
    <citation type="submission" date="2021-06" db="EMBL/GenBank/DDBJ databases">
        <authorList>
            <person name="Palmer J.M."/>
        </authorList>
    </citation>
    <scope>NUCLEOTIDE SEQUENCE [LARGE SCALE GENOMIC DNA]</scope>
    <source>
        <strain evidence="2 3">MEX-2019</strain>
        <tissue evidence="2">Muscle</tissue>
    </source>
</reference>
<keyword evidence="3" id="KW-1185">Reference proteome</keyword>
<proteinExistence type="predicted"/>
<organism evidence="2 3">
    <name type="scientific">Crenichthys baileyi</name>
    <name type="common">White River springfish</name>
    <dbReference type="NCBI Taxonomy" id="28760"/>
    <lineage>
        <taxon>Eukaryota</taxon>
        <taxon>Metazoa</taxon>
        <taxon>Chordata</taxon>
        <taxon>Craniata</taxon>
        <taxon>Vertebrata</taxon>
        <taxon>Euteleostomi</taxon>
        <taxon>Actinopterygii</taxon>
        <taxon>Neopterygii</taxon>
        <taxon>Teleostei</taxon>
        <taxon>Neoteleostei</taxon>
        <taxon>Acanthomorphata</taxon>
        <taxon>Ovalentaria</taxon>
        <taxon>Atherinomorphae</taxon>
        <taxon>Cyprinodontiformes</taxon>
        <taxon>Goodeidae</taxon>
        <taxon>Crenichthys</taxon>
    </lineage>
</organism>
<dbReference type="EMBL" id="JAHHUM010001256">
    <property type="protein sequence ID" value="KAK5613085.1"/>
    <property type="molecule type" value="Genomic_DNA"/>
</dbReference>
<accession>A0AAV9RVW3</accession>
<dbReference type="Proteomes" id="UP001311232">
    <property type="component" value="Unassembled WGS sequence"/>
</dbReference>
<protein>
    <submittedName>
        <fullName evidence="2">Uncharacterized protein</fullName>
    </submittedName>
</protein>
<name>A0AAV9RVW3_9TELE</name>
<evidence type="ECO:0000256" key="1">
    <source>
        <dbReference type="SAM" id="MobiDB-lite"/>
    </source>
</evidence>
<dbReference type="AlphaFoldDB" id="A0AAV9RVW3"/>
<evidence type="ECO:0000313" key="3">
    <source>
        <dbReference type="Proteomes" id="UP001311232"/>
    </source>
</evidence>
<comment type="caution">
    <text evidence="2">The sequence shown here is derived from an EMBL/GenBank/DDBJ whole genome shotgun (WGS) entry which is preliminary data.</text>
</comment>
<gene>
    <name evidence="2" type="ORF">CRENBAI_001672</name>
</gene>